<dbReference type="Gene3D" id="1.10.3730.10">
    <property type="entry name" value="ProC C-terminal domain-like"/>
    <property type="match status" value="1"/>
</dbReference>
<comment type="pathway">
    <text evidence="2 13">Amino-acid biosynthesis; L-proline biosynthesis; L-proline from L-glutamate 5-semialdehyde: step 1/1.</text>
</comment>
<comment type="catalytic activity">
    <reaction evidence="11">
        <text>L-proline + NAD(+) = (S)-1-pyrroline-5-carboxylate + NADH + 2 H(+)</text>
        <dbReference type="Rhea" id="RHEA:14105"/>
        <dbReference type="ChEBI" id="CHEBI:15378"/>
        <dbReference type="ChEBI" id="CHEBI:17388"/>
        <dbReference type="ChEBI" id="CHEBI:57540"/>
        <dbReference type="ChEBI" id="CHEBI:57945"/>
        <dbReference type="ChEBI" id="CHEBI:60039"/>
        <dbReference type="EC" id="1.5.1.2"/>
    </reaction>
</comment>
<keyword evidence="6" id="KW-0963">Cytoplasm</keyword>
<dbReference type="EC" id="1.5.1.2" evidence="4 13"/>
<dbReference type="SUPFAM" id="SSF51735">
    <property type="entry name" value="NAD(P)-binding Rossmann-fold domains"/>
    <property type="match status" value="1"/>
</dbReference>
<dbReference type="NCBIfam" id="TIGR00112">
    <property type="entry name" value="proC"/>
    <property type="match status" value="1"/>
</dbReference>
<protein>
    <recommendedName>
        <fullName evidence="5 13">Pyrroline-5-carboxylate reductase</fullName>
        <ecNumber evidence="4 13">1.5.1.2</ecNumber>
    </recommendedName>
</protein>
<dbReference type="GO" id="GO:0004735">
    <property type="term" value="F:pyrroline-5-carboxylate reductase activity"/>
    <property type="evidence" value="ECO:0007669"/>
    <property type="project" value="UniProtKB-EC"/>
</dbReference>
<dbReference type="InterPro" id="IPR028939">
    <property type="entry name" value="P5C_Rdtase_cat_N"/>
</dbReference>
<evidence type="ECO:0000256" key="5">
    <source>
        <dbReference type="ARBA" id="ARBA00021413"/>
    </source>
</evidence>
<feature type="non-terminal residue" evidence="16">
    <location>
        <position position="1"/>
    </location>
</feature>
<proteinExistence type="inferred from homology"/>
<evidence type="ECO:0000259" key="15">
    <source>
        <dbReference type="Pfam" id="PF14748"/>
    </source>
</evidence>
<dbReference type="SUPFAM" id="SSF48179">
    <property type="entry name" value="6-phosphogluconate dehydrogenase C-terminal domain-like"/>
    <property type="match status" value="1"/>
</dbReference>
<dbReference type="GO" id="GO:0055129">
    <property type="term" value="P:L-proline biosynthetic process"/>
    <property type="evidence" value="ECO:0007669"/>
    <property type="project" value="UniProtKB-UniPathway"/>
</dbReference>
<dbReference type="PANTHER" id="PTHR11645">
    <property type="entry name" value="PYRROLINE-5-CARBOXYLATE REDUCTASE"/>
    <property type="match status" value="1"/>
</dbReference>
<keyword evidence="10 13" id="KW-0560">Oxidoreductase</keyword>
<comment type="subcellular location">
    <subcellularLocation>
        <location evidence="1">Cytoplasm</location>
    </subcellularLocation>
</comment>
<dbReference type="Pfam" id="PF03807">
    <property type="entry name" value="F420_oxidored"/>
    <property type="match status" value="1"/>
</dbReference>
<dbReference type="InterPro" id="IPR053790">
    <property type="entry name" value="P5CR-like_CS"/>
</dbReference>
<evidence type="ECO:0000256" key="9">
    <source>
        <dbReference type="ARBA" id="ARBA00022857"/>
    </source>
</evidence>
<dbReference type="GO" id="GO:0005737">
    <property type="term" value="C:cytoplasm"/>
    <property type="evidence" value="ECO:0007669"/>
    <property type="project" value="UniProtKB-SubCell"/>
</dbReference>
<dbReference type="FunFam" id="3.40.50.720:FF:000190">
    <property type="entry name" value="Pyrroline-5-carboxylate reductase"/>
    <property type="match status" value="1"/>
</dbReference>
<gene>
    <name evidence="16" type="primary">PROC</name>
    <name evidence="16" type="ORF">TSPGSL018_8986</name>
</gene>
<evidence type="ECO:0000256" key="1">
    <source>
        <dbReference type="ARBA" id="ARBA00004496"/>
    </source>
</evidence>
<dbReference type="InterPro" id="IPR008927">
    <property type="entry name" value="6-PGluconate_DH-like_C_sf"/>
</dbReference>
<dbReference type="UniPathway" id="UPA00098">
    <property type="reaction ID" value="UER00361"/>
</dbReference>
<accession>A0A061R5Z1</accession>
<dbReference type="PROSITE" id="PS00521">
    <property type="entry name" value="P5CR"/>
    <property type="match status" value="1"/>
</dbReference>
<evidence type="ECO:0000256" key="3">
    <source>
        <dbReference type="ARBA" id="ARBA00005525"/>
    </source>
</evidence>
<dbReference type="PANTHER" id="PTHR11645:SF0">
    <property type="entry name" value="PYRROLINE-5-CARBOXYLATE REDUCTASE 3"/>
    <property type="match status" value="1"/>
</dbReference>
<dbReference type="Pfam" id="PF14748">
    <property type="entry name" value="P5CR_dimer"/>
    <property type="match status" value="1"/>
</dbReference>
<evidence type="ECO:0000256" key="13">
    <source>
        <dbReference type="RuleBase" id="RU003903"/>
    </source>
</evidence>
<organism evidence="16">
    <name type="scientific">Tetraselmis sp. GSL018</name>
    <dbReference type="NCBI Taxonomy" id="582737"/>
    <lineage>
        <taxon>Eukaryota</taxon>
        <taxon>Viridiplantae</taxon>
        <taxon>Chlorophyta</taxon>
        <taxon>core chlorophytes</taxon>
        <taxon>Chlorodendrophyceae</taxon>
        <taxon>Chlorodendrales</taxon>
        <taxon>Chlorodendraceae</taxon>
        <taxon>Tetraselmis</taxon>
    </lineage>
</organism>
<dbReference type="Gene3D" id="3.40.50.720">
    <property type="entry name" value="NAD(P)-binding Rossmann-like Domain"/>
    <property type="match status" value="1"/>
</dbReference>
<evidence type="ECO:0000313" key="16">
    <source>
        <dbReference type="EMBL" id="JAC68337.1"/>
    </source>
</evidence>
<comment type="similarity">
    <text evidence="3 13">Belongs to the pyrroline-5-carboxylate reductase family.</text>
</comment>
<keyword evidence="9 13" id="KW-0521">NADP</keyword>
<dbReference type="FunFam" id="1.10.3730.10:FF:000001">
    <property type="entry name" value="Pyrroline-5-carboxylate reductase"/>
    <property type="match status" value="1"/>
</dbReference>
<evidence type="ECO:0000256" key="10">
    <source>
        <dbReference type="ARBA" id="ARBA00023002"/>
    </source>
</evidence>
<name>A0A061R5Z1_9CHLO</name>
<dbReference type="InterPro" id="IPR036291">
    <property type="entry name" value="NAD(P)-bd_dom_sf"/>
</dbReference>
<comment type="catalytic activity">
    <reaction evidence="12 13">
        <text>L-proline + NADP(+) = (S)-1-pyrroline-5-carboxylate + NADPH + 2 H(+)</text>
        <dbReference type="Rhea" id="RHEA:14109"/>
        <dbReference type="ChEBI" id="CHEBI:15378"/>
        <dbReference type="ChEBI" id="CHEBI:17388"/>
        <dbReference type="ChEBI" id="CHEBI:57783"/>
        <dbReference type="ChEBI" id="CHEBI:58349"/>
        <dbReference type="ChEBI" id="CHEBI:60039"/>
        <dbReference type="EC" id="1.5.1.2"/>
    </reaction>
</comment>
<dbReference type="EMBL" id="GBEZ01018062">
    <property type="protein sequence ID" value="JAC68337.1"/>
    <property type="molecule type" value="Transcribed_RNA"/>
</dbReference>
<dbReference type="InterPro" id="IPR029036">
    <property type="entry name" value="P5CR_dimer"/>
</dbReference>
<evidence type="ECO:0000256" key="8">
    <source>
        <dbReference type="ARBA" id="ARBA00022650"/>
    </source>
</evidence>
<evidence type="ECO:0000256" key="12">
    <source>
        <dbReference type="ARBA" id="ARBA00052690"/>
    </source>
</evidence>
<dbReference type="AlphaFoldDB" id="A0A061R5Z1"/>
<evidence type="ECO:0000259" key="14">
    <source>
        <dbReference type="Pfam" id="PF03807"/>
    </source>
</evidence>
<keyword evidence="8 13" id="KW-0641">Proline biosynthesis</keyword>
<evidence type="ECO:0000256" key="2">
    <source>
        <dbReference type="ARBA" id="ARBA00005205"/>
    </source>
</evidence>
<evidence type="ECO:0000256" key="6">
    <source>
        <dbReference type="ARBA" id="ARBA00022490"/>
    </source>
</evidence>
<sequence length="368" mass="38702">ISGVTHTQVNMASRLFLRNTCEACKAVAHGRGTLVLAAQKHAMLSSRKQELNSRWQPPNWNRVLGRRRSTFPYIFESDEFPLEIERKSAAGAGEQMPRQELPHKIGFIGAGQMAEALARGFTAEGITSPSKVFCTDPNASRKGVFEEFGAKALDSASEVVRQSDIIFVAVKPQYVTAVLKDASASLDDSKLVVSIAAGVTVPTMEAAAGPNAKIIRVMPNTPCLVSATAAAMCKGSKATAEDMGVVRELMASVGTIVECDEKLFNAVTAVSGSGPAYIFLTIEALADGGVAAGLPRDIAMQLAAQTVLGAAKMVVETGKHPGQLKDAVCSPAGTTIAGVHQLEVSGLRATFMNAVKAAANRADELSKM</sequence>
<feature type="domain" description="Pyrroline-5-carboxylate reductase catalytic N-terminal" evidence="14">
    <location>
        <begin position="104"/>
        <end position="198"/>
    </location>
</feature>
<dbReference type="InterPro" id="IPR000304">
    <property type="entry name" value="Pyrroline-COOH_reductase"/>
</dbReference>
<evidence type="ECO:0000256" key="4">
    <source>
        <dbReference type="ARBA" id="ARBA00012855"/>
    </source>
</evidence>
<evidence type="ECO:0000256" key="11">
    <source>
        <dbReference type="ARBA" id="ARBA00050547"/>
    </source>
</evidence>
<feature type="domain" description="Pyrroline-5-carboxylate reductase dimerisation" evidence="15">
    <location>
        <begin position="261"/>
        <end position="365"/>
    </location>
</feature>
<keyword evidence="7 13" id="KW-0028">Amino-acid biosynthesis</keyword>
<evidence type="ECO:0000256" key="7">
    <source>
        <dbReference type="ARBA" id="ARBA00022605"/>
    </source>
</evidence>
<reference evidence="16" key="1">
    <citation type="submission" date="2014-05" db="EMBL/GenBank/DDBJ databases">
        <title>The transcriptome of the halophilic microalga Tetraselmis sp. GSL018 isolated from the Great Salt Lake, Utah.</title>
        <authorList>
            <person name="Jinkerson R.E."/>
            <person name="D'Adamo S."/>
            <person name="Posewitz M.C."/>
        </authorList>
    </citation>
    <scope>NUCLEOTIDE SEQUENCE</scope>
    <source>
        <strain evidence="16">GSL018</strain>
    </source>
</reference>
<dbReference type="HAMAP" id="MF_01925">
    <property type="entry name" value="P5C_reductase"/>
    <property type="match status" value="1"/>
</dbReference>